<gene>
    <name evidence="2" type="ORF">LTR09_005574</name>
</gene>
<keyword evidence="3" id="KW-1185">Reference proteome</keyword>
<dbReference type="EMBL" id="JAWDJX010000016">
    <property type="protein sequence ID" value="KAK3053405.1"/>
    <property type="molecule type" value="Genomic_DNA"/>
</dbReference>
<organism evidence="2 3">
    <name type="scientific">Extremus antarcticus</name>
    <dbReference type="NCBI Taxonomy" id="702011"/>
    <lineage>
        <taxon>Eukaryota</taxon>
        <taxon>Fungi</taxon>
        <taxon>Dikarya</taxon>
        <taxon>Ascomycota</taxon>
        <taxon>Pezizomycotina</taxon>
        <taxon>Dothideomycetes</taxon>
        <taxon>Dothideomycetidae</taxon>
        <taxon>Mycosphaerellales</taxon>
        <taxon>Extremaceae</taxon>
        <taxon>Extremus</taxon>
    </lineage>
</organism>
<accession>A0AAJ0DG25</accession>
<evidence type="ECO:0000313" key="2">
    <source>
        <dbReference type="EMBL" id="KAK3053405.1"/>
    </source>
</evidence>
<dbReference type="AlphaFoldDB" id="A0AAJ0DG25"/>
<name>A0AAJ0DG25_9PEZI</name>
<feature type="region of interest" description="Disordered" evidence="1">
    <location>
        <begin position="488"/>
        <end position="507"/>
    </location>
</feature>
<feature type="region of interest" description="Disordered" evidence="1">
    <location>
        <begin position="562"/>
        <end position="608"/>
    </location>
</feature>
<comment type="caution">
    <text evidence="2">The sequence shown here is derived from an EMBL/GenBank/DDBJ whole genome shotgun (WGS) entry which is preliminary data.</text>
</comment>
<reference evidence="2" key="1">
    <citation type="submission" date="2023-04" db="EMBL/GenBank/DDBJ databases">
        <title>Black Yeasts Isolated from many extreme environments.</title>
        <authorList>
            <person name="Coleine C."/>
            <person name="Stajich J.E."/>
            <person name="Selbmann L."/>
        </authorList>
    </citation>
    <scope>NUCLEOTIDE SEQUENCE</scope>
    <source>
        <strain evidence="2">CCFEE 5312</strain>
    </source>
</reference>
<proteinExistence type="predicted"/>
<dbReference type="PANTHER" id="PTHR40788:SF1">
    <property type="entry name" value="IPA PROTEIN"/>
    <property type="match status" value="1"/>
</dbReference>
<evidence type="ECO:0000313" key="3">
    <source>
        <dbReference type="Proteomes" id="UP001271007"/>
    </source>
</evidence>
<dbReference type="Proteomes" id="UP001271007">
    <property type="component" value="Unassembled WGS sequence"/>
</dbReference>
<feature type="compositionally biased region" description="Low complexity" evidence="1">
    <location>
        <begin position="564"/>
        <end position="576"/>
    </location>
</feature>
<sequence length="727" mass="82352">MWHKHIHTRPNARSGKGSKGCSCADMRLARHESFLLPYLDLKSLSREPMRLLGMIHHRSHSDLADWVLFDREQITRSFHLGFFRTAYNPHAVVTYGTNLGQLVQWDVAANHAWDYIGYPCPLLIFEAQSVLSGFLRRIVDLIMQNGIENAISGCTAWTTLSAAGFKPVTGDVLVARSTYVEQPFNAPPSIDANYMFVSFESNLEAAYDEMACLQSDPLLFRTEISSPETSSVFRAMIACDKKSLPAPHMCDPIVYGVDRVEMWRDLTWNASQFLEIRSQHHGAVQVGTPLPKDYRAALMRLEAQLHCRFSKLSERLRDALPLLPAFRKHFRTTTVEGTTIQTAEEDAYREDKLFWCVYQLVTQQVGYKRAPSFLLDQIEQIMIKGSEREKRRLDQFLCHHISDMASLDEALSAVRLHRSKVCLPSAEAAYQICQTMDSWRTSNLPILAIRFSIDNQDIAEAFQVFQSLPLPTRCTGILGGSLHSHEIRDSEDRSLAQRGDRSHHEPYEVALAPRYSRFVKAQLSMARQLVLRNLEASQAKPDEQMTKATEIGSTIASFNSLDLSPSTTTSSTSYSPPKKPKVKTRPAAEKTSITSSDSKVEPIQDLEDDARPTVEIEVGPRSLCLFERMFSRIGEAQSCTKWEDFAAALHDAGCLAVHNGGSAVTFTDERNHKGRITVHRPHYPEPEYSLVKLRGIRGRLRKRFGWSETTFVKRTKKENRTVTPDRK</sequence>
<dbReference type="PANTHER" id="PTHR40788">
    <property type="entry name" value="CLR5 DOMAIN-CONTAINING PROTEIN-RELATED"/>
    <property type="match status" value="1"/>
</dbReference>
<protein>
    <submittedName>
        <fullName evidence="2">Uncharacterized protein</fullName>
    </submittedName>
</protein>
<evidence type="ECO:0000256" key="1">
    <source>
        <dbReference type="SAM" id="MobiDB-lite"/>
    </source>
</evidence>